<accession>A0A1E1MD28</accession>
<protein>
    <submittedName>
        <fullName evidence="2">Uncharacterized protein</fullName>
    </submittedName>
</protein>
<dbReference type="Proteomes" id="UP000177625">
    <property type="component" value="Unassembled WGS sequence"/>
</dbReference>
<name>A0A1E1MD28_RHYSE</name>
<sequence length="114" mass="11915">MATSNSIHSLPFCVVVGNGRGEMSCFCKATGMFQSNEHSHSHSGTYAAVGSQNTIQPVEPCHACHLIMSAGTEILPVSSSVQPRPPHPQAQRHAIVGSQNGEADPGEADIISHG</sequence>
<dbReference type="EMBL" id="FJVC01000274">
    <property type="protein sequence ID" value="CZT47016.1"/>
    <property type="molecule type" value="Genomic_DNA"/>
</dbReference>
<evidence type="ECO:0000313" key="3">
    <source>
        <dbReference type="Proteomes" id="UP000177625"/>
    </source>
</evidence>
<dbReference type="AlphaFoldDB" id="A0A1E1MD28"/>
<reference evidence="3" key="1">
    <citation type="submission" date="2016-03" db="EMBL/GenBank/DDBJ databases">
        <authorList>
            <person name="Guldener U."/>
        </authorList>
    </citation>
    <scope>NUCLEOTIDE SEQUENCE [LARGE SCALE GENOMIC DNA]</scope>
</reference>
<feature type="region of interest" description="Disordered" evidence="1">
    <location>
        <begin position="77"/>
        <end position="114"/>
    </location>
</feature>
<evidence type="ECO:0000313" key="2">
    <source>
        <dbReference type="EMBL" id="CZT47016.1"/>
    </source>
</evidence>
<gene>
    <name evidence="2" type="ORF">RSE6_07539</name>
</gene>
<evidence type="ECO:0000256" key="1">
    <source>
        <dbReference type="SAM" id="MobiDB-lite"/>
    </source>
</evidence>
<organism evidence="2 3">
    <name type="scientific">Rhynchosporium secalis</name>
    <name type="common">Barley scald fungus</name>
    <dbReference type="NCBI Taxonomy" id="38038"/>
    <lineage>
        <taxon>Eukaryota</taxon>
        <taxon>Fungi</taxon>
        <taxon>Dikarya</taxon>
        <taxon>Ascomycota</taxon>
        <taxon>Pezizomycotina</taxon>
        <taxon>Leotiomycetes</taxon>
        <taxon>Helotiales</taxon>
        <taxon>Ploettnerulaceae</taxon>
        <taxon>Rhynchosporium</taxon>
    </lineage>
</organism>
<proteinExistence type="predicted"/>
<keyword evidence="3" id="KW-1185">Reference proteome</keyword>